<name>A0A0H2R1C1_9AGAM</name>
<dbReference type="AlphaFoldDB" id="A0A0H2R1C1"/>
<feature type="compositionally biased region" description="Polar residues" evidence="1">
    <location>
        <begin position="111"/>
        <end position="129"/>
    </location>
</feature>
<evidence type="ECO:0000256" key="1">
    <source>
        <dbReference type="SAM" id="MobiDB-lite"/>
    </source>
</evidence>
<accession>A0A0H2R1C1</accession>
<reference evidence="2 3" key="1">
    <citation type="submission" date="2015-04" db="EMBL/GenBank/DDBJ databases">
        <title>Complete genome sequence of Schizopora paradoxa KUC8140, a cosmopolitan wood degrader in East Asia.</title>
        <authorList>
            <consortium name="DOE Joint Genome Institute"/>
            <person name="Min B."/>
            <person name="Park H."/>
            <person name="Jang Y."/>
            <person name="Kim J.-J."/>
            <person name="Kim K.H."/>
            <person name="Pangilinan J."/>
            <person name="Lipzen A."/>
            <person name="Riley R."/>
            <person name="Grigoriev I.V."/>
            <person name="Spatafora J.W."/>
            <person name="Choi I.-G."/>
        </authorList>
    </citation>
    <scope>NUCLEOTIDE SEQUENCE [LARGE SCALE GENOMIC DNA]</scope>
    <source>
        <strain evidence="2 3">KUC8140</strain>
    </source>
</reference>
<dbReference type="EMBL" id="KQ086361">
    <property type="protein sequence ID" value="KLO05117.1"/>
    <property type="molecule type" value="Genomic_DNA"/>
</dbReference>
<proteinExistence type="predicted"/>
<keyword evidence="3" id="KW-1185">Reference proteome</keyword>
<protein>
    <submittedName>
        <fullName evidence="2">Uncharacterized protein</fullName>
    </submittedName>
</protein>
<evidence type="ECO:0000313" key="2">
    <source>
        <dbReference type="EMBL" id="KLO05117.1"/>
    </source>
</evidence>
<evidence type="ECO:0000313" key="3">
    <source>
        <dbReference type="Proteomes" id="UP000053477"/>
    </source>
</evidence>
<dbReference type="Proteomes" id="UP000053477">
    <property type="component" value="Unassembled WGS sequence"/>
</dbReference>
<gene>
    <name evidence="2" type="ORF">SCHPADRAFT_947171</name>
</gene>
<feature type="region of interest" description="Disordered" evidence="1">
    <location>
        <begin position="85"/>
        <end position="162"/>
    </location>
</feature>
<sequence length="162" mass="17573">MPNWRKPAGRKGWPLHRVGAPQSEDWSAIRQGERHGVVLVLLGLAWWKAATADGTAERDDYQATVQDFSWVMSQLLNVAPACLLPEGSTLGHTSPHPPVDDAGGSLIRHTPATSQQHPPAPGNTPSSASEPVRARRGQKRAAESDEPEDPARATRGRKKNRS</sequence>
<dbReference type="InParanoid" id="A0A0H2R1C1"/>
<organism evidence="2 3">
    <name type="scientific">Schizopora paradoxa</name>
    <dbReference type="NCBI Taxonomy" id="27342"/>
    <lineage>
        <taxon>Eukaryota</taxon>
        <taxon>Fungi</taxon>
        <taxon>Dikarya</taxon>
        <taxon>Basidiomycota</taxon>
        <taxon>Agaricomycotina</taxon>
        <taxon>Agaricomycetes</taxon>
        <taxon>Hymenochaetales</taxon>
        <taxon>Schizoporaceae</taxon>
        <taxon>Schizopora</taxon>
    </lineage>
</organism>